<accession>A0A0N9HYM8</accession>
<dbReference type="InterPro" id="IPR011990">
    <property type="entry name" value="TPR-like_helical_dom_sf"/>
</dbReference>
<dbReference type="InterPro" id="IPR051677">
    <property type="entry name" value="AfsR-DnrI-RedD_regulator"/>
</dbReference>
<dbReference type="InterPro" id="IPR016032">
    <property type="entry name" value="Sig_transdc_resp-reg_C-effctor"/>
</dbReference>
<dbReference type="SUPFAM" id="SSF46894">
    <property type="entry name" value="C-terminal effector domain of the bipartite response regulators"/>
    <property type="match status" value="1"/>
</dbReference>
<dbReference type="Pfam" id="PF13560">
    <property type="entry name" value="HTH_31"/>
    <property type="match status" value="1"/>
</dbReference>
<dbReference type="PANTHER" id="PTHR35807:SF1">
    <property type="entry name" value="TRANSCRIPTIONAL REGULATOR REDD"/>
    <property type="match status" value="1"/>
</dbReference>
<dbReference type="Pfam" id="PF00486">
    <property type="entry name" value="Trans_reg_C"/>
    <property type="match status" value="1"/>
</dbReference>
<dbReference type="Pfam" id="PF03704">
    <property type="entry name" value="BTAD"/>
    <property type="match status" value="1"/>
</dbReference>
<dbReference type="Gene3D" id="1.25.40.10">
    <property type="entry name" value="Tetratricopeptide repeat domain"/>
    <property type="match status" value="1"/>
</dbReference>
<dbReference type="Proteomes" id="UP000063699">
    <property type="component" value="Chromosome"/>
</dbReference>
<evidence type="ECO:0000256" key="2">
    <source>
        <dbReference type="ARBA" id="ARBA00023015"/>
    </source>
</evidence>
<dbReference type="InterPro" id="IPR036388">
    <property type="entry name" value="WH-like_DNA-bd_sf"/>
</dbReference>
<dbReference type="SUPFAM" id="SSF48452">
    <property type="entry name" value="TPR-like"/>
    <property type="match status" value="1"/>
</dbReference>
<keyword evidence="2" id="KW-0805">Transcription regulation</keyword>
<dbReference type="SMART" id="SM00862">
    <property type="entry name" value="Trans_reg_C"/>
    <property type="match status" value="1"/>
</dbReference>
<evidence type="ECO:0000256" key="1">
    <source>
        <dbReference type="ARBA" id="ARBA00005820"/>
    </source>
</evidence>
<dbReference type="SMART" id="SM01043">
    <property type="entry name" value="BTAD"/>
    <property type="match status" value="1"/>
</dbReference>
<dbReference type="GO" id="GO:0003677">
    <property type="term" value="F:DNA binding"/>
    <property type="evidence" value="ECO:0007669"/>
    <property type="project" value="UniProtKB-UniRule"/>
</dbReference>
<dbReference type="GO" id="GO:0000160">
    <property type="term" value="P:phosphorelay signal transduction system"/>
    <property type="evidence" value="ECO:0007669"/>
    <property type="project" value="InterPro"/>
</dbReference>
<gene>
    <name evidence="8" type="ORF">AOZ06_17005</name>
</gene>
<dbReference type="Gene3D" id="1.10.260.40">
    <property type="entry name" value="lambda repressor-like DNA-binding domains"/>
    <property type="match status" value="1"/>
</dbReference>
<name>A0A0N9HYM8_9PSEU</name>
<keyword evidence="3 5" id="KW-0238">DNA-binding</keyword>
<sequence length="349" mass="38413">MRRHAGLTQREMAERANISVAGLRDVEQQRVTRPRVSTLRRIAAALELSATEAKELVRLGSVGPLLARDLRIQVLGPLRISVNGGQVNLNSERQRTILGILALTPGTPVTIDVLVDAAWGAHPPRTAVDLVRSQMSRLRRRIQPNGRSAQVLVAMNSGYALQVDDNQLDLLAFRRLFDNARRDFRAGRIESAVGDYKAAIELWRGDPSADVVGLYQQTVLENLRREAEIALLEYADAAARIGRHGETVTTLRQFVTANPLHESAHARLMTALAGCGERAMALEVFENLRHQLADELGVDPSMVVRRTHEAILRGEPAMTGPALLAAGDDRVPVTRSAPDNLAHLRLYRS</sequence>
<proteinExistence type="inferred from homology"/>
<feature type="domain" description="OmpR/PhoB-type" evidence="7">
    <location>
        <begin position="62"/>
        <end position="163"/>
    </location>
</feature>
<evidence type="ECO:0000259" key="7">
    <source>
        <dbReference type="PROSITE" id="PS51755"/>
    </source>
</evidence>
<protein>
    <recommendedName>
        <fullName evidence="10">Transcriptional regulator</fullName>
    </recommendedName>
</protein>
<dbReference type="CDD" id="cd15831">
    <property type="entry name" value="BTAD"/>
    <property type="match status" value="1"/>
</dbReference>
<dbReference type="InterPro" id="IPR010982">
    <property type="entry name" value="Lambda_DNA-bd_dom_sf"/>
</dbReference>
<feature type="DNA-binding region" description="OmpR/PhoB-type" evidence="5">
    <location>
        <begin position="62"/>
        <end position="163"/>
    </location>
</feature>
<dbReference type="PANTHER" id="PTHR35807">
    <property type="entry name" value="TRANSCRIPTIONAL REGULATOR REDD-RELATED"/>
    <property type="match status" value="1"/>
</dbReference>
<dbReference type="SMART" id="SM00530">
    <property type="entry name" value="HTH_XRE"/>
    <property type="match status" value="1"/>
</dbReference>
<evidence type="ECO:0000256" key="5">
    <source>
        <dbReference type="PROSITE-ProRule" id="PRU01091"/>
    </source>
</evidence>
<dbReference type="InterPro" id="IPR001387">
    <property type="entry name" value="Cro/C1-type_HTH"/>
</dbReference>
<keyword evidence="4" id="KW-0804">Transcription</keyword>
<dbReference type="PROSITE" id="PS50943">
    <property type="entry name" value="HTH_CROC1"/>
    <property type="match status" value="1"/>
</dbReference>
<dbReference type="EMBL" id="CP012752">
    <property type="protein sequence ID" value="ALG08380.1"/>
    <property type="molecule type" value="Genomic_DNA"/>
</dbReference>
<dbReference type="AlphaFoldDB" id="A0A0N9HYM8"/>
<evidence type="ECO:0008006" key="10">
    <source>
        <dbReference type="Google" id="ProtNLM"/>
    </source>
</evidence>
<keyword evidence="9" id="KW-1185">Reference proteome</keyword>
<feature type="domain" description="HTH cro/C1-type" evidence="6">
    <location>
        <begin position="1"/>
        <end position="53"/>
    </location>
</feature>
<evidence type="ECO:0000256" key="4">
    <source>
        <dbReference type="ARBA" id="ARBA00023163"/>
    </source>
</evidence>
<dbReference type="STRING" id="860235.AOZ06_17005"/>
<evidence type="ECO:0000313" key="9">
    <source>
        <dbReference type="Proteomes" id="UP000063699"/>
    </source>
</evidence>
<dbReference type="KEGG" id="kphy:AOZ06_17005"/>
<organism evidence="8 9">
    <name type="scientific">Kibdelosporangium phytohabitans</name>
    <dbReference type="NCBI Taxonomy" id="860235"/>
    <lineage>
        <taxon>Bacteria</taxon>
        <taxon>Bacillati</taxon>
        <taxon>Actinomycetota</taxon>
        <taxon>Actinomycetes</taxon>
        <taxon>Pseudonocardiales</taxon>
        <taxon>Pseudonocardiaceae</taxon>
        <taxon>Kibdelosporangium</taxon>
    </lineage>
</organism>
<dbReference type="InterPro" id="IPR001867">
    <property type="entry name" value="OmpR/PhoB-type_DNA-bd"/>
</dbReference>
<evidence type="ECO:0000259" key="6">
    <source>
        <dbReference type="PROSITE" id="PS50943"/>
    </source>
</evidence>
<evidence type="ECO:0000256" key="3">
    <source>
        <dbReference type="ARBA" id="ARBA00023125"/>
    </source>
</evidence>
<dbReference type="Gene3D" id="1.10.10.10">
    <property type="entry name" value="Winged helix-like DNA-binding domain superfamily/Winged helix DNA-binding domain"/>
    <property type="match status" value="1"/>
</dbReference>
<dbReference type="PROSITE" id="PS51755">
    <property type="entry name" value="OMPR_PHOB"/>
    <property type="match status" value="1"/>
</dbReference>
<dbReference type="GO" id="GO:0006355">
    <property type="term" value="P:regulation of DNA-templated transcription"/>
    <property type="evidence" value="ECO:0007669"/>
    <property type="project" value="InterPro"/>
</dbReference>
<comment type="similarity">
    <text evidence="1">Belongs to the AfsR/DnrI/RedD regulatory family.</text>
</comment>
<dbReference type="InterPro" id="IPR005158">
    <property type="entry name" value="BTAD"/>
</dbReference>
<reference evidence="8 9" key="1">
    <citation type="submission" date="2015-07" db="EMBL/GenBank/DDBJ databases">
        <title>Genome sequencing of Kibdelosporangium phytohabitans.</title>
        <authorList>
            <person name="Qin S."/>
            <person name="Xing K."/>
        </authorList>
    </citation>
    <scope>NUCLEOTIDE SEQUENCE [LARGE SCALE GENOMIC DNA]</scope>
    <source>
        <strain evidence="8 9">KLBMP1111</strain>
    </source>
</reference>
<dbReference type="CDD" id="cd00093">
    <property type="entry name" value="HTH_XRE"/>
    <property type="match status" value="1"/>
</dbReference>
<dbReference type="SUPFAM" id="SSF47413">
    <property type="entry name" value="lambda repressor-like DNA-binding domains"/>
    <property type="match status" value="1"/>
</dbReference>
<evidence type="ECO:0000313" key="8">
    <source>
        <dbReference type="EMBL" id="ALG08380.1"/>
    </source>
</evidence>